<keyword evidence="2" id="KW-1185">Reference proteome</keyword>
<name>A0AAV7QHU2_PLEWA</name>
<evidence type="ECO:0000313" key="1">
    <source>
        <dbReference type="EMBL" id="KAJ1140009.1"/>
    </source>
</evidence>
<gene>
    <name evidence="1" type="ORF">NDU88_006370</name>
</gene>
<accession>A0AAV7QHU2</accession>
<dbReference type="Proteomes" id="UP001066276">
    <property type="component" value="Chromosome 6"/>
</dbReference>
<organism evidence="1 2">
    <name type="scientific">Pleurodeles waltl</name>
    <name type="common">Iberian ribbed newt</name>
    <dbReference type="NCBI Taxonomy" id="8319"/>
    <lineage>
        <taxon>Eukaryota</taxon>
        <taxon>Metazoa</taxon>
        <taxon>Chordata</taxon>
        <taxon>Craniata</taxon>
        <taxon>Vertebrata</taxon>
        <taxon>Euteleostomi</taxon>
        <taxon>Amphibia</taxon>
        <taxon>Batrachia</taxon>
        <taxon>Caudata</taxon>
        <taxon>Salamandroidea</taxon>
        <taxon>Salamandridae</taxon>
        <taxon>Pleurodelinae</taxon>
        <taxon>Pleurodeles</taxon>
    </lineage>
</organism>
<proteinExistence type="predicted"/>
<reference evidence="1" key="1">
    <citation type="journal article" date="2022" name="bioRxiv">
        <title>Sequencing and chromosome-scale assembly of the giantPleurodeles waltlgenome.</title>
        <authorList>
            <person name="Brown T."/>
            <person name="Elewa A."/>
            <person name="Iarovenko S."/>
            <person name="Subramanian E."/>
            <person name="Araus A.J."/>
            <person name="Petzold A."/>
            <person name="Susuki M."/>
            <person name="Suzuki K.-i.T."/>
            <person name="Hayashi T."/>
            <person name="Toyoda A."/>
            <person name="Oliveira C."/>
            <person name="Osipova E."/>
            <person name="Leigh N.D."/>
            <person name="Simon A."/>
            <person name="Yun M.H."/>
        </authorList>
    </citation>
    <scope>NUCLEOTIDE SEQUENCE</scope>
    <source>
        <strain evidence="1">20211129_DDA</strain>
        <tissue evidence="1">Liver</tissue>
    </source>
</reference>
<dbReference type="EMBL" id="JANPWB010000010">
    <property type="protein sequence ID" value="KAJ1140009.1"/>
    <property type="molecule type" value="Genomic_DNA"/>
</dbReference>
<protein>
    <submittedName>
        <fullName evidence="1">Uncharacterized protein</fullName>
    </submittedName>
</protein>
<dbReference type="AlphaFoldDB" id="A0AAV7QHU2"/>
<comment type="caution">
    <text evidence="1">The sequence shown here is derived from an EMBL/GenBank/DDBJ whole genome shotgun (WGS) entry which is preliminary data.</text>
</comment>
<evidence type="ECO:0000313" key="2">
    <source>
        <dbReference type="Proteomes" id="UP001066276"/>
    </source>
</evidence>
<sequence length="103" mass="11346">MEPLAAWVRDLNDGVVTIRLSKNEEVEAMGEKCVIHDYKGEALTACMPALRESDNIDPAVVEDEAYPFCTTTPNESENIMTFCGLTLARIGIAIGNCMKMQYA</sequence>